<dbReference type="InterPro" id="IPR001608">
    <property type="entry name" value="Ala_racemase_N"/>
</dbReference>
<evidence type="ECO:0000313" key="3">
    <source>
        <dbReference type="Proteomes" id="UP000244928"/>
    </source>
</evidence>
<dbReference type="InterPro" id="IPR029066">
    <property type="entry name" value="PLP-binding_barrel"/>
</dbReference>
<dbReference type="Gene3D" id="3.20.20.10">
    <property type="entry name" value="Alanine racemase"/>
    <property type="match status" value="1"/>
</dbReference>
<dbReference type="Pfam" id="PF01168">
    <property type="entry name" value="Ala_racemase_N"/>
    <property type="match status" value="1"/>
</dbReference>
<dbReference type="OrthoDB" id="2445260at2"/>
<reference evidence="2 3" key="1">
    <citation type="submission" date="2016-04" db="EMBL/GenBank/DDBJ databases">
        <title>Complete genome sequence of Dietzia lutea YIM 80766T, a strain isolated from desert soil in Egypt.</title>
        <authorList>
            <person name="Zhao J."/>
            <person name="Hu B."/>
            <person name="Geng S."/>
            <person name="Nie Y."/>
            <person name="Tang Y."/>
        </authorList>
    </citation>
    <scope>NUCLEOTIDE SEQUENCE [LARGE SCALE GENOMIC DNA]</scope>
    <source>
        <strain evidence="2 3">YIM 80766</strain>
    </source>
</reference>
<gene>
    <name evidence="2" type="ORF">A6035_09510</name>
</gene>
<organism evidence="2 3">
    <name type="scientific">Dietzia lutea</name>
    <dbReference type="NCBI Taxonomy" id="546160"/>
    <lineage>
        <taxon>Bacteria</taxon>
        <taxon>Bacillati</taxon>
        <taxon>Actinomycetota</taxon>
        <taxon>Actinomycetes</taxon>
        <taxon>Mycobacteriales</taxon>
        <taxon>Dietziaceae</taxon>
        <taxon>Dietzia</taxon>
    </lineage>
</organism>
<sequence>MRSPARAHPLAVVGDLDAATAGIDAPLAALHLPSLRQNLRDLRRRAKGTRIRIATKSVRSRGVLREVLGADLLGDDAVRGVMAYSLAEALWLVDSGCDDVLMGYPTVDRATLGRLGADAAALDSVTLMIDHPRQLEIAREAGAGGARVCIDVDSSLRLGPVHLGVRRSPLRGPEDVAPLVRHATGEGFRVVGAMFYEAQVAGVPDDVPGVGVVKRLSMRRLQKVRRSVAEVIADITGQWPEIVNSGGSGSVAESAAAPAVTEVTAGSGLYVPALFDAYRSFTPRPALMFALPAVRRPGPGLTAFLYGGYVASGAPGDDRLPVPVAPAGMRYLGREGAGEVQTPVRGEVAIGGRAWWRHAKAGELCERFDTLHVVDETADGPALVDRWPTYRGEGKCFG</sequence>
<evidence type="ECO:0000259" key="1">
    <source>
        <dbReference type="Pfam" id="PF01168"/>
    </source>
</evidence>
<dbReference type="InterPro" id="IPR051466">
    <property type="entry name" value="D-amino_acid_metab_enzyme"/>
</dbReference>
<dbReference type="RefSeq" id="WP_159149338.1">
    <property type="nucleotide sequence ID" value="NZ_CP015449.1"/>
</dbReference>
<dbReference type="PANTHER" id="PTHR28004:SF2">
    <property type="entry name" value="D-SERINE DEHYDRATASE"/>
    <property type="match status" value="1"/>
</dbReference>
<dbReference type="AlphaFoldDB" id="A0A2S1R7U3"/>
<dbReference type="SUPFAM" id="SSF51419">
    <property type="entry name" value="PLP-binding barrel"/>
    <property type="match status" value="1"/>
</dbReference>
<evidence type="ECO:0000313" key="2">
    <source>
        <dbReference type="EMBL" id="AWH92366.1"/>
    </source>
</evidence>
<feature type="domain" description="Alanine racemase N-terminal" evidence="1">
    <location>
        <begin position="31"/>
        <end position="271"/>
    </location>
</feature>
<name>A0A2S1R7U3_9ACTN</name>
<protein>
    <submittedName>
        <fullName evidence="2">Alanine racemase</fullName>
    </submittedName>
</protein>
<dbReference type="KEGG" id="dlu:A6035_09510"/>
<accession>A0A2S1R7U3</accession>
<keyword evidence="3" id="KW-1185">Reference proteome</keyword>
<proteinExistence type="predicted"/>
<dbReference type="EMBL" id="CP015449">
    <property type="protein sequence ID" value="AWH92366.1"/>
    <property type="molecule type" value="Genomic_DNA"/>
</dbReference>
<dbReference type="Proteomes" id="UP000244928">
    <property type="component" value="Chromosome"/>
</dbReference>
<dbReference type="GO" id="GO:0008721">
    <property type="term" value="F:D-serine ammonia-lyase activity"/>
    <property type="evidence" value="ECO:0007669"/>
    <property type="project" value="TreeGrafter"/>
</dbReference>
<dbReference type="PANTHER" id="PTHR28004">
    <property type="entry name" value="ZGC:162816-RELATED"/>
    <property type="match status" value="1"/>
</dbReference>
<dbReference type="GO" id="GO:0036088">
    <property type="term" value="P:D-serine catabolic process"/>
    <property type="evidence" value="ECO:0007669"/>
    <property type="project" value="TreeGrafter"/>
</dbReference>